<keyword evidence="2" id="KW-1185">Reference proteome</keyword>
<protein>
    <submittedName>
        <fullName evidence="1">Uncharacterized protein</fullName>
    </submittedName>
</protein>
<proteinExistence type="predicted"/>
<evidence type="ECO:0000313" key="1">
    <source>
        <dbReference type="EMBL" id="WOB27934.1"/>
    </source>
</evidence>
<dbReference type="Proteomes" id="UP001304534">
    <property type="component" value="Chromosome"/>
</dbReference>
<dbReference type="EMBL" id="CP103840">
    <property type="protein sequence ID" value="WOB27934.1"/>
    <property type="molecule type" value="Genomic_DNA"/>
</dbReference>
<evidence type="ECO:0000313" key="2">
    <source>
        <dbReference type="Proteomes" id="UP001304534"/>
    </source>
</evidence>
<accession>A0ABZ0DHL0</accession>
<dbReference type="GeneID" id="95583899"/>
<organism evidence="1 2">
    <name type="scientific">Xanthomonas dyei</name>
    <dbReference type="NCBI Taxonomy" id="743699"/>
    <lineage>
        <taxon>Bacteria</taxon>
        <taxon>Pseudomonadati</taxon>
        <taxon>Pseudomonadota</taxon>
        <taxon>Gammaproteobacteria</taxon>
        <taxon>Lysobacterales</taxon>
        <taxon>Lysobacteraceae</taxon>
        <taxon>Xanthomonas</taxon>
    </lineage>
</organism>
<reference evidence="1 2" key="1">
    <citation type="submission" date="2022-08" db="EMBL/GenBank/DDBJ databases">
        <title>Whole genome sequencing-based tracing of a 2022 introduction and outbreak of Xanthomonas hortorum pv. pelargonii.</title>
        <authorList>
            <person name="Iruegas-Bocardo F."/>
            <person name="Weisberg A.K."/>
            <person name="Riutta E.R."/>
            <person name="Kilday K."/>
            <person name="Bonkowski J.C."/>
            <person name="Creswell T."/>
            <person name="Daughtrey M.L."/>
            <person name="Rane K."/>
            <person name="Grunwald N.J."/>
            <person name="Chang J.H."/>
            <person name="Putnam M.L."/>
        </authorList>
    </citation>
    <scope>NUCLEOTIDE SEQUENCE [LARGE SCALE GENOMIC DNA]</scope>
    <source>
        <strain evidence="1 2">22-325</strain>
    </source>
</reference>
<gene>
    <name evidence="1" type="ORF">NYR99_08465</name>
</gene>
<name>A0ABZ0DHL0_9XANT</name>
<sequence length="56" mass="6380">MSDTRYRRLPAALPPRARCALPAHAPHRRALDLREAVMAVDRCQQQDLSVWQRSAA</sequence>
<dbReference type="RefSeq" id="WP_228322650.1">
    <property type="nucleotide sequence ID" value="NZ_CP103837.1"/>
</dbReference>